<name>A0A9P9D7A6_9PLEO</name>
<protein>
    <submittedName>
        <fullName evidence="1">4-carboxymuconolactone decarboxylase-like protein</fullName>
    </submittedName>
</protein>
<proteinExistence type="predicted"/>
<dbReference type="PANTHER" id="PTHR34846">
    <property type="entry name" value="4-CARBOXYMUCONOLACTONE DECARBOXYLASE FAMILY PROTEIN (AFU_ORTHOLOGUE AFUA_6G11590)"/>
    <property type="match status" value="1"/>
</dbReference>
<evidence type="ECO:0000313" key="1">
    <source>
        <dbReference type="EMBL" id="KAH7113797.1"/>
    </source>
</evidence>
<accession>A0A9P9D7A6</accession>
<dbReference type="OrthoDB" id="2135488at2759"/>
<dbReference type="InterPro" id="IPR029032">
    <property type="entry name" value="AhpD-like"/>
</dbReference>
<comment type="caution">
    <text evidence="1">The sequence shown here is derived from an EMBL/GenBank/DDBJ whole genome shotgun (WGS) entry which is preliminary data.</text>
</comment>
<sequence>MRLPYVATPLDFPEPEDHAIVQRVQQRRGDAGLLELDLSLLHAPPVADGWNSFLGAIRTKTTISTSIREIAICRVAVLNKAWYEWDHHAPLLRECQNMDEGCLKAVLQTPAHESVSILDEAHASVLAYADAMTLNVRVEDSIFQRLKQSFSDREIVEITATIAAYNCVSRFLVALDVGERNAQGKPHMR</sequence>
<reference evidence="1" key="1">
    <citation type="journal article" date="2021" name="Nat. Commun.">
        <title>Genetic determinants of endophytism in the Arabidopsis root mycobiome.</title>
        <authorList>
            <person name="Mesny F."/>
            <person name="Miyauchi S."/>
            <person name="Thiergart T."/>
            <person name="Pickel B."/>
            <person name="Atanasova L."/>
            <person name="Karlsson M."/>
            <person name="Huettel B."/>
            <person name="Barry K.W."/>
            <person name="Haridas S."/>
            <person name="Chen C."/>
            <person name="Bauer D."/>
            <person name="Andreopoulos W."/>
            <person name="Pangilinan J."/>
            <person name="LaButti K."/>
            <person name="Riley R."/>
            <person name="Lipzen A."/>
            <person name="Clum A."/>
            <person name="Drula E."/>
            <person name="Henrissat B."/>
            <person name="Kohler A."/>
            <person name="Grigoriev I.V."/>
            <person name="Martin F.M."/>
            <person name="Hacquard S."/>
        </authorList>
    </citation>
    <scope>NUCLEOTIDE SEQUENCE</scope>
    <source>
        <strain evidence="1">MPI-CAGE-CH-0243</strain>
    </source>
</reference>
<dbReference type="SUPFAM" id="SSF69118">
    <property type="entry name" value="AhpD-like"/>
    <property type="match status" value="1"/>
</dbReference>
<organism evidence="1 2">
    <name type="scientific">Dendryphion nanum</name>
    <dbReference type="NCBI Taxonomy" id="256645"/>
    <lineage>
        <taxon>Eukaryota</taxon>
        <taxon>Fungi</taxon>
        <taxon>Dikarya</taxon>
        <taxon>Ascomycota</taxon>
        <taxon>Pezizomycotina</taxon>
        <taxon>Dothideomycetes</taxon>
        <taxon>Pleosporomycetidae</taxon>
        <taxon>Pleosporales</taxon>
        <taxon>Torulaceae</taxon>
        <taxon>Dendryphion</taxon>
    </lineage>
</organism>
<dbReference type="Proteomes" id="UP000700596">
    <property type="component" value="Unassembled WGS sequence"/>
</dbReference>
<evidence type="ECO:0000313" key="2">
    <source>
        <dbReference type="Proteomes" id="UP000700596"/>
    </source>
</evidence>
<gene>
    <name evidence="1" type="ORF">B0J11DRAFT_140267</name>
</gene>
<dbReference type="AlphaFoldDB" id="A0A9P9D7A6"/>
<dbReference type="Gene3D" id="1.20.1290.10">
    <property type="entry name" value="AhpD-like"/>
    <property type="match status" value="1"/>
</dbReference>
<dbReference type="EMBL" id="JAGMWT010000018">
    <property type="protein sequence ID" value="KAH7113797.1"/>
    <property type="molecule type" value="Genomic_DNA"/>
</dbReference>
<dbReference type="PANTHER" id="PTHR34846:SF9">
    <property type="entry name" value="4-CARBOXYMUCONOLACTONE DECARBOXYLASE FAMILY PROTEIN (AFU_ORTHOLOGUE AFUA_1G03690)"/>
    <property type="match status" value="1"/>
</dbReference>
<keyword evidence="2" id="KW-1185">Reference proteome</keyword>